<evidence type="ECO:0000313" key="5">
    <source>
        <dbReference type="EMBL" id="GEN23854.1"/>
    </source>
</evidence>
<reference evidence="6 7" key="1">
    <citation type="submission" date="2016-11" db="EMBL/GenBank/DDBJ databases">
        <authorList>
            <person name="Jaros S."/>
            <person name="Januszkiewicz K."/>
            <person name="Wedrychowicz H."/>
        </authorList>
    </citation>
    <scope>NUCLEOTIDE SEQUENCE [LARGE SCALE GENOMIC DNA]</scope>
    <source>
        <strain evidence="6 7">DSM 4740</strain>
    </source>
</reference>
<dbReference type="Proteomes" id="UP000184123">
    <property type="component" value="Unassembled WGS sequence"/>
</dbReference>
<dbReference type="PROSITE" id="PS50949">
    <property type="entry name" value="HTH_GNTR"/>
    <property type="match status" value="1"/>
</dbReference>
<keyword evidence="3" id="KW-0804">Transcription</keyword>
<keyword evidence="2" id="KW-0238">DNA-binding</keyword>
<feature type="domain" description="HTH gntR-type" evidence="4">
    <location>
        <begin position="15"/>
        <end position="83"/>
    </location>
</feature>
<dbReference type="EMBL" id="FRCA01000005">
    <property type="protein sequence ID" value="SHM17177.1"/>
    <property type="molecule type" value="Genomic_DNA"/>
</dbReference>
<dbReference type="SUPFAM" id="SSF46785">
    <property type="entry name" value="Winged helix' DNA-binding domain"/>
    <property type="match status" value="1"/>
</dbReference>
<reference evidence="5 8" key="2">
    <citation type="submission" date="2019-07" db="EMBL/GenBank/DDBJ databases">
        <title>Whole genome shotgun sequence of Halomonas cupida NBRC 102219.</title>
        <authorList>
            <person name="Hosoyama A."/>
            <person name="Uohara A."/>
            <person name="Ohji S."/>
            <person name="Ichikawa N."/>
        </authorList>
    </citation>
    <scope>NUCLEOTIDE SEQUENCE [LARGE SCALE GENOMIC DNA]</scope>
    <source>
        <strain evidence="5 8">NBRC 102219</strain>
    </source>
</reference>
<proteinExistence type="predicted"/>
<dbReference type="CDD" id="cd07377">
    <property type="entry name" value="WHTH_GntR"/>
    <property type="match status" value="1"/>
</dbReference>
<dbReference type="InterPro" id="IPR008920">
    <property type="entry name" value="TF_FadR/GntR_C"/>
</dbReference>
<dbReference type="PRINTS" id="PR00035">
    <property type="entry name" value="HTHGNTR"/>
</dbReference>
<dbReference type="Pfam" id="PF07729">
    <property type="entry name" value="FCD"/>
    <property type="match status" value="1"/>
</dbReference>
<dbReference type="PANTHER" id="PTHR43537:SF5">
    <property type="entry name" value="UXU OPERON TRANSCRIPTIONAL REGULATOR"/>
    <property type="match status" value="1"/>
</dbReference>
<evidence type="ECO:0000313" key="6">
    <source>
        <dbReference type="EMBL" id="SHM17177.1"/>
    </source>
</evidence>
<dbReference type="Gene3D" id="1.20.120.530">
    <property type="entry name" value="GntR ligand-binding domain-like"/>
    <property type="match status" value="1"/>
</dbReference>
<evidence type="ECO:0000256" key="1">
    <source>
        <dbReference type="ARBA" id="ARBA00023015"/>
    </source>
</evidence>
<dbReference type="SMART" id="SM00895">
    <property type="entry name" value="FCD"/>
    <property type="match status" value="1"/>
</dbReference>
<dbReference type="PANTHER" id="PTHR43537">
    <property type="entry name" value="TRANSCRIPTIONAL REGULATOR, GNTR FAMILY"/>
    <property type="match status" value="1"/>
</dbReference>
<dbReference type="EMBL" id="BJXU01000063">
    <property type="protein sequence ID" value="GEN23854.1"/>
    <property type="molecule type" value="Genomic_DNA"/>
</dbReference>
<dbReference type="Pfam" id="PF00392">
    <property type="entry name" value="GntR"/>
    <property type="match status" value="1"/>
</dbReference>
<evidence type="ECO:0000256" key="2">
    <source>
        <dbReference type="ARBA" id="ARBA00023125"/>
    </source>
</evidence>
<evidence type="ECO:0000313" key="8">
    <source>
        <dbReference type="Proteomes" id="UP000321726"/>
    </source>
</evidence>
<evidence type="ECO:0000259" key="4">
    <source>
        <dbReference type="PROSITE" id="PS50949"/>
    </source>
</evidence>
<protein>
    <submittedName>
        <fullName evidence="5">GntR family transcriptional regulator</fullName>
    </submittedName>
    <submittedName>
        <fullName evidence="6">Transcriptional regulator, GntR family</fullName>
    </submittedName>
</protein>
<dbReference type="Gene3D" id="1.10.10.10">
    <property type="entry name" value="Winged helix-like DNA-binding domain superfamily/Winged helix DNA-binding domain"/>
    <property type="match status" value="1"/>
</dbReference>
<keyword evidence="1" id="KW-0805">Transcription regulation</keyword>
<dbReference type="InterPro" id="IPR011711">
    <property type="entry name" value="GntR_C"/>
</dbReference>
<name>A0A1M7GMN6_9GAMM</name>
<evidence type="ECO:0000256" key="3">
    <source>
        <dbReference type="ARBA" id="ARBA00023163"/>
    </source>
</evidence>
<dbReference type="SUPFAM" id="SSF48008">
    <property type="entry name" value="GntR ligand-binding domain-like"/>
    <property type="match status" value="1"/>
</dbReference>
<dbReference type="InterPro" id="IPR036390">
    <property type="entry name" value="WH_DNA-bd_sf"/>
</dbReference>
<organism evidence="6 7">
    <name type="scientific">Halomonas cupida</name>
    <dbReference type="NCBI Taxonomy" id="44933"/>
    <lineage>
        <taxon>Bacteria</taxon>
        <taxon>Pseudomonadati</taxon>
        <taxon>Pseudomonadota</taxon>
        <taxon>Gammaproteobacteria</taxon>
        <taxon>Oceanospirillales</taxon>
        <taxon>Halomonadaceae</taxon>
        <taxon>Halomonas</taxon>
    </lineage>
</organism>
<dbReference type="STRING" id="44933.SAMN05660971_02397"/>
<dbReference type="Proteomes" id="UP000321726">
    <property type="component" value="Unassembled WGS sequence"/>
</dbReference>
<dbReference type="GO" id="GO:0003677">
    <property type="term" value="F:DNA binding"/>
    <property type="evidence" value="ECO:0007669"/>
    <property type="project" value="UniProtKB-KW"/>
</dbReference>
<dbReference type="OrthoDB" id="1040417at2"/>
<dbReference type="GO" id="GO:0003700">
    <property type="term" value="F:DNA-binding transcription factor activity"/>
    <property type="evidence" value="ECO:0007669"/>
    <property type="project" value="InterPro"/>
</dbReference>
<evidence type="ECO:0000313" key="7">
    <source>
        <dbReference type="Proteomes" id="UP000184123"/>
    </source>
</evidence>
<gene>
    <name evidence="5" type="ORF">HCU01_18030</name>
    <name evidence="6" type="ORF">SAMN05660971_02397</name>
</gene>
<dbReference type="SMART" id="SM00345">
    <property type="entry name" value="HTH_GNTR"/>
    <property type="match status" value="1"/>
</dbReference>
<accession>A0A1M7GMN6</accession>
<keyword evidence="8" id="KW-1185">Reference proteome</keyword>
<sequence length="244" mass="27331">MESTAFAFEKTLQNKTKKDILADRLVSMITDGLLRDGDVLPSERDLAQLFGVSRETVRGAISQVSGYGLINVSQGAKSRICATESELGAYRKRNMQDDSCFANRFDIESVFESRFVVEGAIARRAAMNIDDEGIQALENMLEAQAGMFDAPVLHFQLSDESFHKLISEYARNDILAGYSEDLFAFGLKIRRLILQEPGGVEQSYREHCHIVEALKLRDPDAAERAMLAHLDSIYRTTRARLSQS</sequence>
<dbReference type="RefSeq" id="WP_073435410.1">
    <property type="nucleotide sequence ID" value="NZ_BJXU01000063.1"/>
</dbReference>
<dbReference type="InterPro" id="IPR000524">
    <property type="entry name" value="Tscrpt_reg_HTH_GntR"/>
</dbReference>
<dbReference type="InterPro" id="IPR036388">
    <property type="entry name" value="WH-like_DNA-bd_sf"/>
</dbReference>
<dbReference type="AlphaFoldDB" id="A0A1M7GMN6"/>